<dbReference type="EMBL" id="AGTP01112993">
    <property type="status" value="NOT_ANNOTATED_CDS"/>
    <property type="molecule type" value="Genomic_DNA"/>
</dbReference>
<feature type="compositionally biased region" description="Low complexity" evidence="11">
    <location>
        <begin position="19"/>
        <end position="31"/>
    </location>
</feature>
<dbReference type="Pfam" id="PF00248">
    <property type="entry name" value="Aldo_ket_red"/>
    <property type="match status" value="1"/>
</dbReference>
<dbReference type="GO" id="GO:0006750">
    <property type="term" value="P:glutathione biosynthetic process"/>
    <property type="evidence" value="ECO:0007669"/>
    <property type="project" value="UniProtKB-UniPathway"/>
</dbReference>
<dbReference type="GeneTree" id="ENSGT00510000047658"/>
<evidence type="ECO:0000256" key="1">
    <source>
        <dbReference type="ARBA" id="ARBA00005006"/>
    </source>
</evidence>
<reference evidence="13" key="3">
    <citation type="submission" date="2025-09" db="UniProtKB">
        <authorList>
            <consortium name="Ensembl"/>
        </authorList>
    </citation>
    <scope>IDENTIFICATION</scope>
</reference>
<dbReference type="FunFam" id="3.20.20.100:FF:000012">
    <property type="entry name" value="Glutamate--cysteine ligase regulatory subunit"/>
    <property type="match status" value="1"/>
</dbReference>
<dbReference type="InterPro" id="IPR036812">
    <property type="entry name" value="NAD(P)_OxRdtase_dom_sf"/>
</dbReference>
<evidence type="ECO:0000256" key="8">
    <source>
        <dbReference type="ARBA" id="ARBA00031732"/>
    </source>
</evidence>
<sequence>MGNSFHSLESTLRRRRQQTPETQQPEPQPQRLYPGPPLRHRPASSSRSAHRAPATRPPSRPPRHLLAPLAAASLGTDSRAAGALLARARTLHLQTGDLLNWGRLRKKCPSTHSEETDHQLLRDCIQKTLNEWSSQISPDLVREFPDVLECTVSHAVEKINPGEREEMKVSAKLFIVGSNSSSSTRNAIDMACSVLGVAQLDSVIIASPPIEDGVNLSLEHLQPYWEELENLVQSKKIVAIGTSDLDKTQLEQLYQWAQVKPNSNQENLASCCVMPPDITAFAKQFDIQLLTHNDPKELLSEASFQEALQESIPDIQAHEWVPLWLLRYSVIVKSRGIIKSKGYILQAKRRGS</sequence>
<dbReference type="GO" id="GO:0006979">
    <property type="term" value="P:response to oxidative stress"/>
    <property type="evidence" value="ECO:0007669"/>
    <property type="project" value="UniProtKB-ARBA"/>
</dbReference>
<evidence type="ECO:0000256" key="9">
    <source>
        <dbReference type="ARBA" id="ARBA00032926"/>
    </source>
</evidence>
<evidence type="ECO:0000256" key="7">
    <source>
        <dbReference type="ARBA" id="ARBA00031154"/>
    </source>
</evidence>
<comment type="similarity">
    <text evidence="2">Belongs to the aldo/keto reductase family. Glutamate--cysteine ligase light chain subfamily.</text>
</comment>
<dbReference type="Gene3D" id="3.20.20.100">
    <property type="entry name" value="NADP-dependent oxidoreductase domain"/>
    <property type="match status" value="1"/>
</dbReference>
<reference evidence="13" key="2">
    <citation type="submission" date="2025-08" db="UniProtKB">
        <authorList>
            <consortium name="Ensembl"/>
        </authorList>
    </citation>
    <scope>IDENTIFICATION</scope>
</reference>
<dbReference type="STRING" id="43179.ENSSTOP00000015141"/>
<dbReference type="eggNOG" id="KOG3023">
    <property type="taxonomic scope" value="Eukaryota"/>
</dbReference>
<evidence type="ECO:0000256" key="6">
    <source>
        <dbReference type="ARBA" id="ARBA00030406"/>
    </source>
</evidence>
<dbReference type="EMBL" id="AGTP01112992">
    <property type="status" value="NOT_ANNOTATED_CDS"/>
    <property type="molecule type" value="Genomic_DNA"/>
</dbReference>
<dbReference type="GO" id="GO:0017109">
    <property type="term" value="C:glutamate-cysteine ligase complex"/>
    <property type="evidence" value="ECO:0007669"/>
    <property type="project" value="UniProtKB-ARBA"/>
</dbReference>
<name>I3MSP6_ICTTR</name>
<evidence type="ECO:0000256" key="11">
    <source>
        <dbReference type="SAM" id="MobiDB-lite"/>
    </source>
</evidence>
<evidence type="ECO:0000256" key="3">
    <source>
        <dbReference type="ARBA" id="ARBA00011532"/>
    </source>
</evidence>
<dbReference type="PANTHER" id="PTHR13295">
    <property type="entry name" value="GLUTAMATE CYSTEINE LIGASE REGULATORY SUBUNIT"/>
    <property type="match status" value="1"/>
</dbReference>
<dbReference type="PANTHER" id="PTHR13295:SF4">
    <property type="entry name" value="GLUTAMATE--CYSTEINE LIGASE REGULATORY SUBUNIT"/>
    <property type="match status" value="1"/>
</dbReference>
<feature type="domain" description="NADP-dependent oxidoreductase" evidence="12">
    <location>
        <begin position="154"/>
        <end position="290"/>
    </location>
</feature>
<dbReference type="UniPathway" id="UPA00142">
    <property type="reaction ID" value="UER00209"/>
</dbReference>
<dbReference type="Proteomes" id="UP000005215">
    <property type="component" value="Unassembled WGS sequence"/>
</dbReference>
<feature type="region of interest" description="Disordered" evidence="11">
    <location>
        <begin position="1"/>
        <end position="64"/>
    </location>
</feature>
<comment type="subunit">
    <text evidence="3">Heterodimer of a catalytic heavy chain and a regulatory light chain.</text>
</comment>
<dbReference type="Ensembl" id="ENSSTOT00000024524.2">
    <property type="protein sequence ID" value="ENSSTOP00000015141.2"/>
    <property type="gene ID" value="ENSSTOG00000023724.2"/>
</dbReference>
<comment type="pathway">
    <text evidence="1">Sulfur metabolism; glutathione biosynthesis; glutathione from L-cysteine and L-glutamate: step 1/2.</text>
</comment>
<evidence type="ECO:0000256" key="5">
    <source>
        <dbReference type="ARBA" id="ARBA00022990"/>
    </source>
</evidence>
<reference evidence="14" key="1">
    <citation type="submission" date="2011-11" db="EMBL/GenBank/DDBJ databases">
        <title>The Draft Genome of Spermophilus tridecemlineatus.</title>
        <authorList>
            <consortium name="The Broad Institute Genome Assembly &amp; Analysis Group"/>
            <consortium name="Computational R&amp;D Group"/>
            <consortium name="and Sequencing Platform"/>
            <person name="Di Palma F."/>
            <person name="Alfoldi J."/>
            <person name="Johnson J."/>
            <person name="Berlin A."/>
            <person name="Gnerre S."/>
            <person name="Jaffe D."/>
            <person name="MacCallum I."/>
            <person name="Young S."/>
            <person name="Walker B.J."/>
            <person name="Lindblad-Toh K."/>
        </authorList>
    </citation>
    <scope>NUCLEOTIDE SEQUENCE [LARGE SCALE GENOMIC DNA]</scope>
</reference>
<feature type="compositionally biased region" description="Polar residues" evidence="11">
    <location>
        <begin position="1"/>
        <end position="10"/>
    </location>
</feature>
<evidence type="ECO:0000256" key="2">
    <source>
        <dbReference type="ARBA" id="ARBA00008612"/>
    </source>
</evidence>
<evidence type="ECO:0000256" key="4">
    <source>
        <dbReference type="ARBA" id="ARBA00022684"/>
    </source>
</evidence>
<dbReference type="InterPro" id="IPR023210">
    <property type="entry name" value="NADP_OxRdtase_dom"/>
</dbReference>
<keyword evidence="4" id="KW-0317">Glutathione biosynthesis</keyword>
<dbReference type="SUPFAM" id="SSF51430">
    <property type="entry name" value="NAD(P)-linked oxidoreductase"/>
    <property type="match status" value="1"/>
</dbReference>
<evidence type="ECO:0000313" key="14">
    <source>
        <dbReference type="Proteomes" id="UP000005215"/>
    </source>
</evidence>
<dbReference type="InterPro" id="IPR032963">
    <property type="entry name" value="Gclm"/>
</dbReference>
<dbReference type="EMBL" id="AGTP01112994">
    <property type="status" value="NOT_ANNOTATED_CDS"/>
    <property type="molecule type" value="Genomic_DNA"/>
</dbReference>
<protein>
    <recommendedName>
        <fullName evidence="10">Glutamate--cysteine ligase regulatory subunit</fullName>
    </recommendedName>
    <alternativeName>
        <fullName evidence="8">GCS light chain</fullName>
    </alternativeName>
    <alternativeName>
        <fullName evidence="6">Gamma-ECS regulatory subunit</fullName>
    </alternativeName>
    <alternativeName>
        <fullName evidence="9">Gamma-glutamylcysteine synthetase regulatory subunit</fullName>
    </alternativeName>
    <alternativeName>
        <fullName evidence="7">Glutamate--cysteine ligase modifier subunit</fullName>
    </alternativeName>
</protein>
<keyword evidence="5" id="KW-0007">Acetylation</keyword>
<evidence type="ECO:0000313" key="13">
    <source>
        <dbReference type="Ensembl" id="ENSSTOP00000015141.2"/>
    </source>
</evidence>
<dbReference type="GO" id="GO:0035226">
    <property type="term" value="F:glutamate-cysteine ligase catalytic subunit binding"/>
    <property type="evidence" value="ECO:0007669"/>
    <property type="project" value="InterPro"/>
</dbReference>
<proteinExistence type="inferred from homology"/>
<organism evidence="13 14">
    <name type="scientific">Ictidomys tridecemlineatus</name>
    <name type="common">Thirteen-lined ground squirrel</name>
    <name type="synonym">Spermophilus tridecemlineatus</name>
    <dbReference type="NCBI Taxonomy" id="43179"/>
    <lineage>
        <taxon>Eukaryota</taxon>
        <taxon>Metazoa</taxon>
        <taxon>Chordata</taxon>
        <taxon>Craniata</taxon>
        <taxon>Vertebrata</taxon>
        <taxon>Euteleostomi</taxon>
        <taxon>Mammalia</taxon>
        <taxon>Eutheria</taxon>
        <taxon>Euarchontoglires</taxon>
        <taxon>Glires</taxon>
        <taxon>Rodentia</taxon>
        <taxon>Sciuromorpha</taxon>
        <taxon>Sciuridae</taxon>
        <taxon>Xerinae</taxon>
        <taxon>Marmotini</taxon>
        <taxon>Ictidomys</taxon>
    </lineage>
</organism>
<dbReference type="AlphaFoldDB" id="I3MSP6"/>
<dbReference type="HOGENOM" id="CLU_055657_1_0_1"/>
<accession>I3MSP6</accession>
<evidence type="ECO:0000259" key="12">
    <source>
        <dbReference type="Pfam" id="PF00248"/>
    </source>
</evidence>
<feature type="compositionally biased region" description="Low complexity" evidence="11">
    <location>
        <begin position="43"/>
        <end position="54"/>
    </location>
</feature>
<gene>
    <name evidence="13" type="primary">LOC101964258</name>
</gene>
<dbReference type="GO" id="GO:0030234">
    <property type="term" value="F:enzyme regulator activity"/>
    <property type="evidence" value="ECO:0007669"/>
    <property type="project" value="TreeGrafter"/>
</dbReference>
<keyword evidence="14" id="KW-1185">Reference proteome</keyword>
<evidence type="ECO:0000256" key="10">
    <source>
        <dbReference type="ARBA" id="ARBA00070000"/>
    </source>
</evidence>
<dbReference type="InParanoid" id="I3MSP6"/>